<dbReference type="PANTHER" id="PTHR33755:SF6">
    <property type="entry name" value="PLASMID STABILIZATION SYSTEM PROTEIN"/>
    <property type="match status" value="1"/>
</dbReference>
<dbReference type="AlphaFoldDB" id="A0A5M6HWY7"/>
<dbReference type="InterPro" id="IPR051803">
    <property type="entry name" value="TA_system_RelE-like_toxin"/>
</dbReference>
<dbReference type="Proteomes" id="UP000323886">
    <property type="component" value="Unassembled WGS sequence"/>
</dbReference>
<gene>
    <name evidence="3" type="ORF">F1193_10835</name>
</gene>
<dbReference type="EMBL" id="VWPL01000017">
    <property type="protein sequence ID" value="KAA5600386.1"/>
    <property type="molecule type" value="Genomic_DNA"/>
</dbReference>
<reference evidence="3 4" key="1">
    <citation type="submission" date="2019-09" db="EMBL/GenBank/DDBJ databases">
        <title>Draft Whole-Genome sequence of Blastochloris sulfoviridis DSM 729.</title>
        <authorList>
            <person name="Meyer T.E."/>
            <person name="Kyndt J.A."/>
        </authorList>
    </citation>
    <scope>NUCLEOTIDE SEQUENCE [LARGE SCALE GENOMIC DNA]</scope>
    <source>
        <strain evidence="3 4">DSM 729</strain>
    </source>
</reference>
<evidence type="ECO:0000313" key="3">
    <source>
        <dbReference type="EMBL" id="KAA5600386.1"/>
    </source>
</evidence>
<dbReference type="RefSeq" id="WP_150097699.1">
    <property type="nucleotide sequence ID" value="NZ_VWPL01000017.1"/>
</dbReference>
<keyword evidence="2" id="KW-1277">Toxin-antitoxin system</keyword>
<sequence length="96" mass="10445">MARVSFTPRVEADLYGIWSSIAADNVAAADGPYRRILNKVELAADLPGLGAARPELSPTARILVEGRYIVIYEPQPDGVLVVAIVHGMRDVENWLS</sequence>
<keyword evidence="4" id="KW-1185">Reference proteome</keyword>
<comment type="caution">
    <text evidence="3">The sequence shown here is derived from an EMBL/GenBank/DDBJ whole genome shotgun (WGS) entry which is preliminary data.</text>
</comment>
<dbReference type="InterPro" id="IPR007712">
    <property type="entry name" value="RelE/ParE_toxin"/>
</dbReference>
<proteinExistence type="inferred from homology"/>
<evidence type="ECO:0000313" key="4">
    <source>
        <dbReference type="Proteomes" id="UP000323886"/>
    </source>
</evidence>
<dbReference type="Pfam" id="PF05016">
    <property type="entry name" value="ParE_toxin"/>
    <property type="match status" value="1"/>
</dbReference>
<name>A0A5M6HWY7_9HYPH</name>
<protein>
    <submittedName>
        <fullName evidence="3">Type II toxin-antitoxin system RelE/ParE family toxin</fullName>
    </submittedName>
</protein>
<comment type="similarity">
    <text evidence="1">Belongs to the RelE toxin family.</text>
</comment>
<dbReference type="Gene3D" id="3.30.2310.20">
    <property type="entry name" value="RelE-like"/>
    <property type="match status" value="1"/>
</dbReference>
<evidence type="ECO:0000256" key="2">
    <source>
        <dbReference type="ARBA" id="ARBA00022649"/>
    </source>
</evidence>
<accession>A0A5M6HWY7</accession>
<dbReference type="InterPro" id="IPR035093">
    <property type="entry name" value="RelE/ParE_toxin_dom_sf"/>
</dbReference>
<dbReference type="OrthoDB" id="8369899at2"/>
<dbReference type="PANTHER" id="PTHR33755">
    <property type="entry name" value="TOXIN PARE1-RELATED"/>
    <property type="match status" value="1"/>
</dbReference>
<organism evidence="3 4">
    <name type="scientific">Blastochloris sulfoviridis</name>
    <dbReference type="NCBI Taxonomy" id="50712"/>
    <lineage>
        <taxon>Bacteria</taxon>
        <taxon>Pseudomonadati</taxon>
        <taxon>Pseudomonadota</taxon>
        <taxon>Alphaproteobacteria</taxon>
        <taxon>Hyphomicrobiales</taxon>
        <taxon>Blastochloridaceae</taxon>
        <taxon>Blastochloris</taxon>
    </lineage>
</organism>
<evidence type="ECO:0000256" key="1">
    <source>
        <dbReference type="ARBA" id="ARBA00006226"/>
    </source>
</evidence>